<dbReference type="PaxDb" id="243230-DR_0328"/>
<dbReference type="eggNOG" id="COG2105">
    <property type="taxonomic scope" value="Bacteria"/>
</dbReference>
<dbReference type="InterPro" id="IPR013024">
    <property type="entry name" value="GGCT-like"/>
</dbReference>
<dbReference type="SMR" id="Q9RXI5"/>
<name>Q9RXI5_DEIRA</name>
<sequence>MGDMRAIVLRSGREFCVSALCRPERRAGGLECGSMVPLLPVFVYGTLLPGERNAHIAAQGGEFTVRPATLRGFRLFDLRPESYPGIVPGAADDLIHGALLTYGPADWEQALALLDELEGVDEMPPVYTREQVRLTLEGGETLTAWVYVYALADRLRQTGAVLVPEGDWRGVADR</sequence>
<evidence type="ECO:0000259" key="3">
    <source>
        <dbReference type="Pfam" id="PF06094"/>
    </source>
</evidence>
<keyword evidence="5" id="KW-1185">Reference proteome</keyword>
<dbReference type="SUPFAM" id="SSF110857">
    <property type="entry name" value="Gamma-glutamyl cyclotransferase-like"/>
    <property type="match status" value="1"/>
</dbReference>
<dbReference type="HOGENOM" id="CLU_083466_2_1_0"/>
<evidence type="ECO:0000256" key="1">
    <source>
        <dbReference type="ARBA" id="ARBA00022679"/>
    </source>
</evidence>
<dbReference type="InterPro" id="IPR036568">
    <property type="entry name" value="GGCT-like_sf"/>
</dbReference>
<proteinExistence type="predicted"/>
<dbReference type="Pfam" id="PF06094">
    <property type="entry name" value="GGACT"/>
    <property type="match status" value="1"/>
</dbReference>
<dbReference type="PATRIC" id="fig|243230.17.peg.496"/>
<dbReference type="InterPro" id="IPR009288">
    <property type="entry name" value="AIG2-like_dom"/>
</dbReference>
<evidence type="ECO:0000313" key="5">
    <source>
        <dbReference type="Proteomes" id="UP000002524"/>
    </source>
</evidence>
<dbReference type="AlphaFoldDB" id="Q9RXI5"/>
<dbReference type="PANTHER" id="PTHR31544:SF2">
    <property type="entry name" value="AIG2-LIKE PROTEIN D"/>
    <property type="match status" value="1"/>
</dbReference>
<dbReference type="PANTHER" id="PTHR31544">
    <property type="entry name" value="AIG2-LIKE PROTEIN D"/>
    <property type="match status" value="1"/>
</dbReference>
<evidence type="ECO:0000256" key="2">
    <source>
        <dbReference type="ARBA" id="ARBA00030602"/>
    </source>
</evidence>
<dbReference type="KEGG" id="dra:DR_0328"/>
<dbReference type="GO" id="GO:0016740">
    <property type="term" value="F:transferase activity"/>
    <property type="evidence" value="ECO:0007669"/>
    <property type="project" value="UniProtKB-KW"/>
</dbReference>
<accession>Q9RXI5</accession>
<dbReference type="EMBL" id="AE000513">
    <property type="protein sequence ID" value="AAF09909.1"/>
    <property type="molecule type" value="Genomic_DNA"/>
</dbReference>
<organism evidence="4 5">
    <name type="scientific">Deinococcus radiodurans (strain ATCC 13939 / DSM 20539 / JCM 16871 / CCUG 27074 / LMG 4051 / NBRC 15346 / NCIMB 9279 / VKM B-1422 / R1)</name>
    <dbReference type="NCBI Taxonomy" id="243230"/>
    <lineage>
        <taxon>Bacteria</taxon>
        <taxon>Thermotogati</taxon>
        <taxon>Deinococcota</taxon>
        <taxon>Deinococci</taxon>
        <taxon>Deinococcales</taxon>
        <taxon>Deinococcaceae</taxon>
        <taxon>Deinococcus</taxon>
    </lineage>
</organism>
<dbReference type="PIR" id="E75532">
    <property type="entry name" value="E75532"/>
</dbReference>
<feature type="domain" description="Gamma-glutamylcyclotransferase AIG2-like" evidence="3">
    <location>
        <begin position="41"/>
        <end position="169"/>
    </location>
</feature>
<reference evidence="4 5" key="1">
    <citation type="journal article" date="1999" name="Science">
        <title>Genome sequence of the radioresistant bacterium Deinococcus radiodurans R1.</title>
        <authorList>
            <person name="White O."/>
            <person name="Eisen J.A."/>
            <person name="Heidelberg J.F."/>
            <person name="Hickey E.K."/>
            <person name="Peterson J.D."/>
            <person name="Dodson R.J."/>
            <person name="Haft D.H."/>
            <person name="Gwinn M.L."/>
            <person name="Nelson W.C."/>
            <person name="Richardson D.L."/>
            <person name="Moffat K.S."/>
            <person name="Qin H."/>
            <person name="Jiang L."/>
            <person name="Pamphile W."/>
            <person name="Crosby M."/>
            <person name="Shen M."/>
            <person name="Vamathevan J.J."/>
            <person name="Lam P."/>
            <person name="McDonald L."/>
            <person name="Utterback T."/>
            <person name="Zalewski C."/>
            <person name="Makarova K.S."/>
            <person name="Aravind L."/>
            <person name="Daly M.J."/>
            <person name="Minton K.W."/>
            <person name="Fleischmann R.D."/>
            <person name="Ketchum K.A."/>
            <person name="Nelson K.E."/>
            <person name="Salzberg S."/>
            <person name="Smith H.O."/>
            <person name="Venter J.C."/>
            <person name="Fraser C.M."/>
        </authorList>
    </citation>
    <scope>NUCLEOTIDE SEQUENCE [LARGE SCALE GENOMIC DNA]</scope>
    <source>
        <strain evidence="5">ATCC 13939 / DSM 20539 / JCM 16871 / LMG 4051 / NBRC 15346 / NCIMB 9279 / R1 / VKM B-1422</strain>
    </source>
</reference>
<protein>
    <recommendedName>
        <fullName evidence="2">Putative gamma-glutamylcyclotransferase</fullName>
    </recommendedName>
</protein>
<dbReference type="EnsemblBacteria" id="AAF09909">
    <property type="protein sequence ID" value="AAF09909"/>
    <property type="gene ID" value="DR_0328"/>
</dbReference>
<dbReference type="OrthoDB" id="8538589at2"/>
<dbReference type="CDD" id="cd06661">
    <property type="entry name" value="GGCT_like"/>
    <property type="match status" value="1"/>
</dbReference>
<dbReference type="InParanoid" id="Q9RXI5"/>
<dbReference type="Proteomes" id="UP000002524">
    <property type="component" value="Chromosome 1"/>
</dbReference>
<dbReference type="STRING" id="243230.DR_0328"/>
<gene>
    <name evidence="4" type="ordered locus">DR_0328</name>
</gene>
<keyword evidence="1" id="KW-0808">Transferase</keyword>
<dbReference type="InterPro" id="IPR045038">
    <property type="entry name" value="AIG2-like"/>
</dbReference>
<dbReference type="Gene3D" id="3.10.490.10">
    <property type="entry name" value="Gamma-glutamyl cyclotransferase-like"/>
    <property type="match status" value="1"/>
</dbReference>
<evidence type="ECO:0000313" key="4">
    <source>
        <dbReference type="EMBL" id="AAF09909.1"/>
    </source>
</evidence>